<dbReference type="Pfam" id="PF09797">
    <property type="entry name" value="NatB_MDM20"/>
    <property type="match status" value="1"/>
</dbReference>
<accession>A0AAV5RCE1</accession>
<organism evidence="2 3">
    <name type="scientific">Starmerella bacillaris</name>
    <name type="common">Yeast</name>
    <name type="synonym">Candida zemplinina</name>
    <dbReference type="NCBI Taxonomy" id="1247836"/>
    <lineage>
        <taxon>Eukaryota</taxon>
        <taxon>Fungi</taxon>
        <taxon>Dikarya</taxon>
        <taxon>Ascomycota</taxon>
        <taxon>Saccharomycotina</taxon>
        <taxon>Dipodascomycetes</taxon>
        <taxon>Dipodascales</taxon>
        <taxon>Trichomonascaceae</taxon>
        <taxon>Starmerella</taxon>
    </lineage>
</organism>
<gene>
    <name evidence="2" type="ORF">DASB73_001970</name>
</gene>
<reference evidence="2 3" key="1">
    <citation type="journal article" date="2023" name="Elife">
        <title>Identification of key yeast species and microbe-microbe interactions impacting larval growth of Drosophila in the wild.</title>
        <authorList>
            <person name="Mure A."/>
            <person name="Sugiura Y."/>
            <person name="Maeda R."/>
            <person name="Honda K."/>
            <person name="Sakurai N."/>
            <person name="Takahashi Y."/>
            <person name="Watada M."/>
            <person name="Katoh T."/>
            <person name="Gotoh A."/>
            <person name="Gotoh Y."/>
            <person name="Taniguchi I."/>
            <person name="Nakamura K."/>
            <person name="Hayashi T."/>
            <person name="Katayama T."/>
            <person name="Uemura T."/>
            <person name="Hattori Y."/>
        </authorList>
    </citation>
    <scope>NUCLEOTIDE SEQUENCE [LARGE SCALE GENOMIC DNA]</scope>
    <source>
        <strain evidence="2 3">SB-73</strain>
    </source>
</reference>
<protein>
    <submittedName>
        <fullName evidence="2">Uncharacterized protein</fullName>
    </submittedName>
</protein>
<sequence>MDSVRVILQAVQAGNYDLAFQTAKKEVQKDPENGTYLSLQLYTAGLMNDRQTVLETAKLACPKASAKTTQMFLAPTFLKFFEPELLLQAFSNAYRKEPTNVKLSQDWLDSALQIGDLPGAQKAMMAGLKHAKTNEAARKACYQVCLVMALIPDVPLFTDLANKMLEKHLPCITADECYVAALVFRKKDQSKLVEYLSKEAQVHLEGSIELQLLLLEGLIETKDFEGVFNYAVKQLKSINSFNYFEALNTAAVELQRVSDALDFINSLESHGFNQALAKIDLATKVKNQELDVDEQIVNYWSKYKSKLGTFKYFEKYITKDNISKLEAEPSFSNVNDVAAYVNLLKLRKFLGTSLVVDELVQNYESCKKFIPKEKTDYFVGTDLLLLAAETMLKSESDYKREQAVCLLEYALKADPCNFSVKCQLIHIYRSLNVFSRALHFYSDLSIQNLQHETLGHWLSMRLSTTVPDQVPVIQRRLEKNRENADKAGIYSSTALNMGGYRQFQGIFELGTKLVWNMHAVLLDLEKIKSARILRGTPLVTDLYRLPDTSKLLDVRDYTTAVNICEVGPKQGSEFLRLEIAKELAVKEKNIQHIAELPSRISKELTTIEQWCFDVICEVLDPEYTNNNPEGTTPKTLPELPELDFSLQKGNSPDWELYNYCYTILDTVKLTRQAKNVHLDLKPSLTNLVTSVTNDLNSYSSSASKSIKYGEKDKILRIIVEEHRKNLKKLKSLL</sequence>
<dbReference type="AlphaFoldDB" id="A0AAV5RCE1"/>
<evidence type="ECO:0000313" key="2">
    <source>
        <dbReference type="EMBL" id="GMM49239.1"/>
    </source>
</evidence>
<evidence type="ECO:0000313" key="3">
    <source>
        <dbReference type="Proteomes" id="UP001362899"/>
    </source>
</evidence>
<dbReference type="PANTHER" id="PTHR22767:SF3">
    <property type="entry name" value="N-ALPHA-ACETYLTRANSFERASE 25, NATB AUXILIARY SUBUNIT"/>
    <property type="match status" value="1"/>
</dbReference>
<comment type="caution">
    <text evidence="2">The sequence shown here is derived from an EMBL/GenBank/DDBJ whole genome shotgun (WGS) entry which is preliminary data.</text>
</comment>
<keyword evidence="3" id="KW-1185">Reference proteome</keyword>
<dbReference type="InterPro" id="IPR019183">
    <property type="entry name" value="NAA25_NatB_aux_su"/>
</dbReference>
<name>A0AAV5RCE1_STABA</name>
<dbReference type="EMBL" id="BTGC01000001">
    <property type="protein sequence ID" value="GMM49239.1"/>
    <property type="molecule type" value="Genomic_DNA"/>
</dbReference>
<dbReference type="Proteomes" id="UP001362899">
    <property type="component" value="Unassembled WGS sequence"/>
</dbReference>
<dbReference type="PANTHER" id="PTHR22767">
    <property type="entry name" value="N-TERMINAL ACETYLTRANSFERASE-RELATED"/>
    <property type="match status" value="1"/>
</dbReference>
<comment type="similarity">
    <text evidence="1">Belongs to the MDM20/NAA25 family.</text>
</comment>
<proteinExistence type="inferred from homology"/>
<evidence type="ECO:0000256" key="1">
    <source>
        <dbReference type="ARBA" id="ARBA00006298"/>
    </source>
</evidence>
<dbReference type="GO" id="GO:0031416">
    <property type="term" value="C:NatB complex"/>
    <property type="evidence" value="ECO:0007669"/>
    <property type="project" value="TreeGrafter"/>
</dbReference>